<evidence type="ECO:0000256" key="26">
    <source>
        <dbReference type="ARBA" id="ARBA00048180"/>
    </source>
</evidence>
<dbReference type="GO" id="GO:0006631">
    <property type="term" value="P:fatty acid metabolic process"/>
    <property type="evidence" value="ECO:0007669"/>
    <property type="project" value="UniProtKB-KW"/>
</dbReference>
<dbReference type="PANTHER" id="PTHR12418:SF19">
    <property type="entry name" value="ACYL-COENZYME A THIOESTERASE THEM4"/>
    <property type="match status" value="1"/>
</dbReference>
<proteinExistence type="inferred from homology"/>
<evidence type="ECO:0000256" key="3">
    <source>
        <dbReference type="ARBA" id="ARBA00004632"/>
    </source>
</evidence>
<keyword evidence="9" id="KW-0378">Hydrolase</keyword>
<keyword evidence="13" id="KW-0496">Mitochondrion</keyword>
<evidence type="ECO:0000256" key="17">
    <source>
        <dbReference type="ARBA" id="ARBA00037002"/>
    </source>
</evidence>
<comment type="catalytic activity">
    <reaction evidence="22">
        <text>octanoyl-CoA + H2O = octanoate + CoA + H(+)</text>
        <dbReference type="Rhea" id="RHEA:30143"/>
        <dbReference type="ChEBI" id="CHEBI:15377"/>
        <dbReference type="ChEBI" id="CHEBI:15378"/>
        <dbReference type="ChEBI" id="CHEBI:25646"/>
        <dbReference type="ChEBI" id="CHEBI:57287"/>
        <dbReference type="ChEBI" id="CHEBI:57386"/>
    </reaction>
    <physiologicalReaction direction="left-to-right" evidence="22">
        <dbReference type="Rhea" id="RHEA:30144"/>
    </physiologicalReaction>
</comment>
<evidence type="ECO:0000256" key="8">
    <source>
        <dbReference type="ARBA" id="ARBA00022792"/>
    </source>
</evidence>
<dbReference type="InterPro" id="IPR029069">
    <property type="entry name" value="HotDog_dom_sf"/>
</dbReference>
<evidence type="ECO:0000256" key="19">
    <source>
        <dbReference type="ARBA" id="ARBA00038848"/>
    </source>
</evidence>
<keyword evidence="11" id="KW-0809">Transit peptide</keyword>
<evidence type="ECO:0000256" key="1">
    <source>
        <dbReference type="ARBA" id="ARBA00004496"/>
    </source>
</evidence>
<keyword evidence="14" id="KW-0472">Membrane</keyword>
<dbReference type="SUPFAM" id="SSF54637">
    <property type="entry name" value="Thioesterase/thiol ester dehydrase-isomerase"/>
    <property type="match status" value="1"/>
</dbReference>
<evidence type="ECO:0000256" key="13">
    <source>
        <dbReference type="ARBA" id="ARBA00023128"/>
    </source>
</evidence>
<evidence type="ECO:0000256" key="10">
    <source>
        <dbReference type="ARBA" id="ARBA00022832"/>
    </source>
</evidence>
<evidence type="ECO:0000256" key="6">
    <source>
        <dbReference type="ARBA" id="ARBA00022490"/>
    </source>
</evidence>
<dbReference type="GO" id="GO:0005758">
    <property type="term" value="C:mitochondrial intermembrane space"/>
    <property type="evidence" value="ECO:0007669"/>
    <property type="project" value="UniProtKB-SubCell"/>
</dbReference>
<evidence type="ECO:0000256" key="16">
    <source>
        <dbReference type="ARBA" id="ARBA00035852"/>
    </source>
</evidence>
<comment type="catalytic activity">
    <reaction evidence="16">
        <text>(5Z,8Z,11Z,14Z)-eicosatetraenoyl-CoA + H2O = (5Z,8Z,11Z,14Z)-eicosatetraenoate + CoA + H(+)</text>
        <dbReference type="Rhea" id="RHEA:40151"/>
        <dbReference type="ChEBI" id="CHEBI:15377"/>
        <dbReference type="ChEBI" id="CHEBI:15378"/>
        <dbReference type="ChEBI" id="CHEBI:32395"/>
        <dbReference type="ChEBI" id="CHEBI:57287"/>
        <dbReference type="ChEBI" id="CHEBI:57368"/>
    </reaction>
    <physiologicalReaction direction="left-to-right" evidence="16">
        <dbReference type="Rhea" id="RHEA:40152"/>
    </physiologicalReaction>
</comment>
<accession>A0A6J6HI94</accession>
<dbReference type="GO" id="GO:0016787">
    <property type="term" value="F:hydrolase activity"/>
    <property type="evidence" value="ECO:0007669"/>
    <property type="project" value="UniProtKB-KW"/>
</dbReference>
<dbReference type="EMBL" id="CAEZUP010000032">
    <property type="protein sequence ID" value="CAB4608378.1"/>
    <property type="molecule type" value="Genomic_DNA"/>
</dbReference>
<evidence type="ECO:0000256" key="18">
    <source>
        <dbReference type="ARBA" id="ARBA00038456"/>
    </source>
</evidence>
<keyword evidence="7" id="KW-0053">Apoptosis</keyword>
<feature type="domain" description="Thioesterase" evidence="27">
    <location>
        <begin position="142"/>
        <end position="212"/>
    </location>
</feature>
<keyword evidence="12" id="KW-0443">Lipid metabolism</keyword>
<keyword evidence="8" id="KW-0999">Mitochondrion inner membrane</keyword>
<dbReference type="GO" id="GO:0032587">
    <property type="term" value="C:ruffle membrane"/>
    <property type="evidence" value="ECO:0007669"/>
    <property type="project" value="UniProtKB-SubCell"/>
</dbReference>
<sequence>MSDTPFIAKPFIEGVNPFGVGGGQWTEAELRAVTREQHSARAAADAVRRMIRALETTTASIDELDALVEVLDSITAGIETDLDRSTDEGDTGLSIRQAHRLRERSPFIGQANPVALPLVMEFLDGRIEAKVEFGTLYEGPPGCLHGGYIAGIFDEVLGAAQTFSGQAGMTGRLTIHYRSPTPLDTELTLKAELVSVSGRKILCKGTLWAGERLCAEAEGLFIAINPERVAELMAIAEAAADAG</sequence>
<evidence type="ECO:0000256" key="14">
    <source>
        <dbReference type="ARBA" id="ARBA00023136"/>
    </source>
</evidence>
<evidence type="ECO:0000256" key="15">
    <source>
        <dbReference type="ARBA" id="ARBA00023273"/>
    </source>
</evidence>
<organism evidence="28">
    <name type="scientific">freshwater metagenome</name>
    <dbReference type="NCBI Taxonomy" id="449393"/>
    <lineage>
        <taxon>unclassified sequences</taxon>
        <taxon>metagenomes</taxon>
        <taxon>ecological metagenomes</taxon>
    </lineage>
</organism>
<dbReference type="PANTHER" id="PTHR12418">
    <property type="entry name" value="ACYL-COENZYME A THIOESTERASE THEM4"/>
    <property type="match status" value="1"/>
</dbReference>
<keyword evidence="10" id="KW-0276">Fatty acid metabolism</keyword>
<comment type="catalytic activity">
    <reaction evidence="25">
        <text>dodecanoyl-CoA + H2O = dodecanoate + CoA + H(+)</text>
        <dbReference type="Rhea" id="RHEA:30135"/>
        <dbReference type="ChEBI" id="CHEBI:15377"/>
        <dbReference type="ChEBI" id="CHEBI:15378"/>
        <dbReference type="ChEBI" id="CHEBI:18262"/>
        <dbReference type="ChEBI" id="CHEBI:57287"/>
        <dbReference type="ChEBI" id="CHEBI:57375"/>
    </reaction>
    <physiologicalReaction direction="left-to-right" evidence="25">
        <dbReference type="Rhea" id="RHEA:30136"/>
    </physiologicalReaction>
</comment>
<dbReference type="AlphaFoldDB" id="A0A6J6HI94"/>
<evidence type="ECO:0000256" key="20">
    <source>
        <dbReference type="ARBA" id="ARBA00040123"/>
    </source>
</evidence>
<evidence type="ECO:0000256" key="5">
    <source>
        <dbReference type="ARBA" id="ARBA00022475"/>
    </source>
</evidence>
<comment type="subcellular location">
    <subcellularLocation>
        <location evidence="3">Cell projection</location>
        <location evidence="3">Ruffle membrane</location>
    </subcellularLocation>
    <subcellularLocation>
        <location evidence="1">Cytoplasm</location>
    </subcellularLocation>
    <subcellularLocation>
        <location evidence="4">Mitochondrion inner membrane</location>
        <topology evidence="4">Peripheral membrane protein</topology>
    </subcellularLocation>
    <subcellularLocation>
        <location evidence="2">Mitochondrion intermembrane space</location>
    </subcellularLocation>
</comment>
<evidence type="ECO:0000256" key="12">
    <source>
        <dbReference type="ARBA" id="ARBA00023098"/>
    </source>
</evidence>
<evidence type="ECO:0000256" key="21">
    <source>
        <dbReference type="ARBA" id="ARBA00043210"/>
    </source>
</evidence>
<evidence type="ECO:0000256" key="22">
    <source>
        <dbReference type="ARBA" id="ARBA00047588"/>
    </source>
</evidence>
<dbReference type="InterPro" id="IPR052365">
    <property type="entry name" value="THEM4/THEM5_acyl-CoA_thioest"/>
</dbReference>
<dbReference type="CDD" id="cd03443">
    <property type="entry name" value="PaaI_thioesterase"/>
    <property type="match status" value="1"/>
</dbReference>
<evidence type="ECO:0000256" key="2">
    <source>
        <dbReference type="ARBA" id="ARBA00004569"/>
    </source>
</evidence>
<evidence type="ECO:0000256" key="23">
    <source>
        <dbReference type="ARBA" id="ARBA00047734"/>
    </source>
</evidence>
<name>A0A6J6HI94_9ZZZZ</name>
<evidence type="ECO:0000313" key="28">
    <source>
        <dbReference type="EMBL" id="CAB4608378.1"/>
    </source>
</evidence>
<evidence type="ECO:0000256" key="24">
    <source>
        <dbReference type="ARBA" id="ARBA00047969"/>
    </source>
</evidence>
<dbReference type="EC" id="3.1.2.2" evidence="19"/>
<evidence type="ECO:0000256" key="11">
    <source>
        <dbReference type="ARBA" id="ARBA00022946"/>
    </source>
</evidence>
<protein>
    <recommendedName>
        <fullName evidence="20">Acyl-coenzyme A thioesterase THEM4</fullName>
        <ecNumber evidence="19">3.1.2.2</ecNumber>
    </recommendedName>
    <alternativeName>
        <fullName evidence="21">Thioesterase superfamily member 4</fullName>
    </alternativeName>
</protein>
<comment type="catalytic activity">
    <reaction evidence="23">
        <text>hexadecanoyl-CoA + H2O = hexadecanoate + CoA + H(+)</text>
        <dbReference type="Rhea" id="RHEA:16645"/>
        <dbReference type="ChEBI" id="CHEBI:7896"/>
        <dbReference type="ChEBI" id="CHEBI:15377"/>
        <dbReference type="ChEBI" id="CHEBI:15378"/>
        <dbReference type="ChEBI" id="CHEBI:57287"/>
        <dbReference type="ChEBI" id="CHEBI:57379"/>
        <dbReference type="EC" id="3.1.2.2"/>
    </reaction>
    <physiologicalReaction direction="left-to-right" evidence="23">
        <dbReference type="Rhea" id="RHEA:16646"/>
    </physiologicalReaction>
</comment>
<keyword evidence="6" id="KW-0963">Cytoplasm</keyword>
<dbReference type="GO" id="GO:0006915">
    <property type="term" value="P:apoptotic process"/>
    <property type="evidence" value="ECO:0007669"/>
    <property type="project" value="UniProtKB-KW"/>
</dbReference>
<evidence type="ECO:0000259" key="27">
    <source>
        <dbReference type="Pfam" id="PF03061"/>
    </source>
</evidence>
<gene>
    <name evidence="28" type="ORF">UFOPK1835_00917</name>
</gene>
<keyword evidence="5" id="KW-1003">Cell membrane</keyword>
<comment type="catalytic activity">
    <reaction evidence="17">
        <text>(9Z)-octadecenoyl-CoA + H2O = (9Z)-octadecenoate + CoA + H(+)</text>
        <dbReference type="Rhea" id="RHEA:40139"/>
        <dbReference type="ChEBI" id="CHEBI:15377"/>
        <dbReference type="ChEBI" id="CHEBI:15378"/>
        <dbReference type="ChEBI" id="CHEBI:30823"/>
        <dbReference type="ChEBI" id="CHEBI:57287"/>
        <dbReference type="ChEBI" id="CHEBI:57387"/>
    </reaction>
    <physiologicalReaction direction="left-to-right" evidence="17">
        <dbReference type="Rhea" id="RHEA:40140"/>
    </physiologicalReaction>
</comment>
<dbReference type="InterPro" id="IPR006683">
    <property type="entry name" value="Thioestr_dom"/>
</dbReference>
<comment type="catalytic activity">
    <reaction evidence="24">
        <text>decanoyl-CoA + H2O = decanoate + CoA + H(+)</text>
        <dbReference type="Rhea" id="RHEA:40059"/>
        <dbReference type="ChEBI" id="CHEBI:15377"/>
        <dbReference type="ChEBI" id="CHEBI:15378"/>
        <dbReference type="ChEBI" id="CHEBI:27689"/>
        <dbReference type="ChEBI" id="CHEBI:57287"/>
        <dbReference type="ChEBI" id="CHEBI:61430"/>
    </reaction>
    <physiologicalReaction direction="left-to-right" evidence="24">
        <dbReference type="Rhea" id="RHEA:40060"/>
    </physiologicalReaction>
</comment>
<keyword evidence="15" id="KW-0966">Cell projection</keyword>
<evidence type="ECO:0000256" key="7">
    <source>
        <dbReference type="ARBA" id="ARBA00022703"/>
    </source>
</evidence>
<evidence type="ECO:0000256" key="25">
    <source>
        <dbReference type="ARBA" id="ARBA00048074"/>
    </source>
</evidence>
<dbReference type="GO" id="GO:0005743">
    <property type="term" value="C:mitochondrial inner membrane"/>
    <property type="evidence" value="ECO:0007669"/>
    <property type="project" value="UniProtKB-SubCell"/>
</dbReference>
<dbReference type="Pfam" id="PF03061">
    <property type="entry name" value="4HBT"/>
    <property type="match status" value="1"/>
</dbReference>
<comment type="similarity">
    <text evidence="18">Belongs to the THEM4/THEM5 thioesterase family.</text>
</comment>
<dbReference type="Gene3D" id="3.10.129.10">
    <property type="entry name" value="Hotdog Thioesterase"/>
    <property type="match status" value="1"/>
</dbReference>
<evidence type="ECO:0000256" key="9">
    <source>
        <dbReference type="ARBA" id="ARBA00022801"/>
    </source>
</evidence>
<evidence type="ECO:0000256" key="4">
    <source>
        <dbReference type="ARBA" id="ARBA00004637"/>
    </source>
</evidence>
<reference evidence="28" key="1">
    <citation type="submission" date="2020-05" db="EMBL/GenBank/DDBJ databases">
        <authorList>
            <person name="Chiriac C."/>
            <person name="Salcher M."/>
            <person name="Ghai R."/>
            <person name="Kavagutti S V."/>
        </authorList>
    </citation>
    <scope>NUCLEOTIDE SEQUENCE</scope>
</reference>
<comment type="catalytic activity">
    <reaction evidence="26">
        <text>tetradecanoyl-CoA + H2O = tetradecanoate + CoA + H(+)</text>
        <dbReference type="Rhea" id="RHEA:40119"/>
        <dbReference type="ChEBI" id="CHEBI:15377"/>
        <dbReference type="ChEBI" id="CHEBI:15378"/>
        <dbReference type="ChEBI" id="CHEBI:30807"/>
        <dbReference type="ChEBI" id="CHEBI:57287"/>
        <dbReference type="ChEBI" id="CHEBI:57385"/>
    </reaction>
    <physiologicalReaction direction="left-to-right" evidence="26">
        <dbReference type="Rhea" id="RHEA:40120"/>
    </physiologicalReaction>
</comment>